<dbReference type="AlphaFoldDB" id="A0A937UMZ8"/>
<feature type="transmembrane region" description="Helical" evidence="5">
    <location>
        <begin position="111"/>
        <end position="135"/>
    </location>
</feature>
<keyword evidence="5" id="KW-0472">Membrane</keyword>
<feature type="transmembrane region" description="Helical" evidence="5">
    <location>
        <begin position="270"/>
        <end position="293"/>
    </location>
</feature>
<evidence type="ECO:0000256" key="1">
    <source>
        <dbReference type="ARBA" id="ARBA00004651"/>
    </source>
</evidence>
<feature type="region of interest" description="Disordered" evidence="4">
    <location>
        <begin position="1"/>
        <end position="49"/>
    </location>
</feature>
<evidence type="ECO:0000256" key="6">
    <source>
        <dbReference type="SAM" id="SignalP"/>
    </source>
</evidence>
<dbReference type="GO" id="GO:0005886">
    <property type="term" value="C:plasma membrane"/>
    <property type="evidence" value="ECO:0007669"/>
    <property type="project" value="UniProtKB-SubCell"/>
</dbReference>
<evidence type="ECO:0000256" key="4">
    <source>
        <dbReference type="SAM" id="MobiDB-lite"/>
    </source>
</evidence>
<dbReference type="PANTHER" id="PTHR30151">
    <property type="entry name" value="ALKANE SULFONATE ABC TRANSPORTER-RELATED, MEMBRANE SUBUNIT"/>
    <property type="match status" value="1"/>
</dbReference>
<evidence type="ECO:0000313" key="8">
    <source>
        <dbReference type="Proteomes" id="UP000604475"/>
    </source>
</evidence>
<evidence type="ECO:0008006" key="9">
    <source>
        <dbReference type="Google" id="ProtNLM"/>
    </source>
</evidence>
<name>A0A937UMZ8_9ACTN</name>
<protein>
    <recommendedName>
        <fullName evidence="9">ABC transmembrane type-1 domain-containing protein</fullName>
    </recommendedName>
</protein>
<evidence type="ECO:0000256" key="2">
    <source>
        <dbReference type="ARBA" id="ARBA00022448"/>
    </source>
</evidence>
<feature type="chain" id="PRO_5038393872" description="ABC transmembrane type-1 domain-containing protein" evidence="6">
    <location>
        <begin position="22"/>
        <end position="301"/>
    </location>
</feature>
<comment type="caution">
    <text evidence="7">The sequence shown here is derived from an EMBL/GenBank/DDBJ whole genome shotgun (WGS) entry which is preliminary data.</text>
</comment>
<dbReference type="Proteomes" id="UP000604475">
    <property type="component" value="Unassembled WGS sequence"/>
</dbReference>
<keyword evidence="2" id="KW-0813">Transport</keyword>
<keyword evidence="3" id="KW-1003">Cell membrane</keyword>
<dbReference type="PANTHER" id="PTHR30151:SF20">
    <property type="entry name" value="ABC TRANSPORTER PERMEASE PROTEIN HI_0355-RELATED"/>
    <property type="match status" value="1"/>
</dbReference>
<keyword evidence="8" id="KW-1185">Reference proteome</keyword>
<sequence length="301" mass="30120">MTATTAAPAAAPAATSPAASATSPAASAAASTPDKATARRAAASRSVSGAARPSTPVRVLVAAAAVAALPALWAALAATGWLGPSLIGPVATVRALHDQWSMIWWNAEPTLTATVVGAGILLAVTAVGVVAVAAVPALTPALGGASVVIGSLPLIAVTPALALVMTRGQTLVTTVTVLSGLVPVAAMLAGSALAAARGRDELGALYSAGRLRWWWHVGFWNSVPVLDLGLRAMLPACFVGAIVAEWSGATGTRGLGQVMVNALFSYQPEVLWAALLLAALAALALFALAAALMTPLRRRIR</sequence>
<feature type="transmembrane region" description="Helical" evidence="5">
    <location>
        <begin position="171"/>
        <end position="196"/>
    </location>
</feature>
<gene>
    <name evidence="7" type="ORF">I7412_19725</name>
</gene>
<feature type="signal peptide" evidence="6">
    <location>
        <begin position="1"/>
        <end position="21"/>
    </location>
</feature>
<reference evidence="7" key="1">
    <citation type="submission" date="2020-12" db="EMBL/GenBank/DDBJ databases">
        <title>Genomic characterization of non-nitrogen-fixing Frankia strains.</title>
        <authorList>
            <person name="Carlos-Shanley C."/>
            <person name="Guerra T."/>
            <person name="Hahn D."/>
        </authorList>
    </citation>
    <scope>NUCLEOTIDE SEQUENCE</scope>
    <source>
        <strain evidence="7">CN6</strain>
    </source>
</reference>
<dbReference type="RefSeq" id="WP_203010236.1">
    <property type="nucleotide sequence ID" value="NZ_JADWYU010000131.1"/>
</dbReference>
<keyword evidence="6" id="KW-0732">Signal</keyword>
<proteinExistence type="predicted"/>
<organism evidence="7 8">
    <name type="scientific">Frankia nepalensis</name>
    <dbReference type="NCBI Taxonomy" id="1836974"/>
    <lineage>
        <taxon>Bacteria</taxon>
        <taxon>Bacillati</taxon>
        <taxon>Actinomycetota</taxon>
        <taxon>Actinomycetes</taxon>
        <taxon>Frankiales</taxon>
        <taxon>Frankiaceae</taxon>
        <taxon>Frankia</taxon>
    </lineage>
</organism>
<feature type="transmembrane region" description="Helical" evidence="5">
    <location>
        <begin position="141"/>
        <end position="164"/>
    </location>
</feature>
<evidence type="ECO:0000256" key="5">
    <source>
        <dbReference type="SAM" id="Phobius"/>
    </source>
</evidence>
<evidence type="ECO:0000313" key="7">
    <source>
        <dbReference type="EMBL" id="MBL7629354.1"/>
    </source>
</evidence>
<accession>A0A937UMZ8</accession>
<keyword evidence="5" id="KW-0812">Transmembrane</keyword>
<keyword evidence="5" id="KW-1133">Transmembrane helix</keyword>
<evidence type="ECO:0000256" key="3">
    <source>
        <dbReference type="ARBA" id="ARBA00022475"/>
    </source>
</evidence>
<comment type="subcellular location">
    <subcellularLocation>
        <location evidence="1">Cell membrane</location>
        <topology evidence="1">Multi-pass membrane protein</topology>
    </subcellularLocation>
</comment>
<feature type="transmembrane region" description="Helical" evidence="5">
    <location>
        <begin position="59"/>
        <end position="82"/>
    </location>
</feature>
<dbReference type="EMBL" id="JAEACQ010000227">
    <property type="protein sequence ID" value="MBL7629354.1"/>
    <property type="molecule type" value="Genomic_DNA"/>
</dbReference>